<comment type="similarity">
    <text evidence="1 4">Belongs to the glycosyl hydrolase 5 (cellulase A) family.</text>
</comment>
<keyword evidence="9" id="KW-1185">Reference proteome</keyword>
<dbReference type="GO" id="GO:0007163">
    <property type="term" value="P:establishment or maintenance of cell polarity"/>
    <property type="evidence" value="ECO:0000318"/>
    <property type="project" value="GO_Central"/>
</dbReference>
<dbReference type="Gramene" id="HORVU.MOREX.r3.1HG0069130.1">
    <property type="protein sequence ID" value="HORVU.MOREX.r3.1HG0069130.1"/>
    <property type="gene ID" value="HORVU.MOREX.r3.1HG0069130"/>
</dbReference>
<dbReference type="GO" id="GO:0015629">
    <property type="term" value="C:actin cytoskeleton"/>
    <property type="evidence" value="ECO:0000318"/>
    <property type="project" value="GO_Central"/>
</dbReference>
<dbReference type="InterPro" id="IPR018087">
    <property type="entry name" value="Glyco_hydro_5_CS"/>
</dbReference>
<dbReference type="InterPro" id="IPR010431">
    <property type="entry name" value="Fascin"/>
</dbReference>
<dbReference type="SMR" id="A0A8I7B1A6"/>
<dbReference type="GO" id="GO:0000272">
    <property type="term" value="P:polysaccharide catabolic process"/>
    <property type="evidence" value="ECO:0007669"/>
    <property type="project" value="InterPro"/>
</dbReference>
<dbReference type="AlphaFoldDB" id="A0A8I7B1A6"/>
<feature type="domain" description="Glycoside hydrolase family 5" evidence="6">
    <location>
        <begin position="211"/>
        <end position="483"/>
    </location>
</feature>
<accession>A0A8I7B1A6</accession>
<dbReference type="EnsemblPlants" id="HORVU.MOREX.r3.1HG0069130.1">
    <property type="protein sequence ID" value="HORVU.MOREX.r3.1HG0069130.1"/>
    <property type="gene ID" value="HORVU.MOREX.r3.1HG0069130"/>
</dbReference>
<dbReference type="SUPFAM" id="SSF50405">
    <property type="entry name" value="Actin-crosslinking proteins"/>
    <property type="match status" value="1"/>
</dbReference>
<evidence type="ECO:0000259" key="6">
    <source>
        <dbReference type="Pfam" id="PF00150"/>
    </source>
</evidence>
<organism evidence="8 9">
    <name type="scientific">Hordeum vulgare subsp. vulgare</name>
    <name type="common">Domesticated barley</name>
    <dbReference type="NCBI Taxonomy" id="112509"/>
    <lineage>
        <taxon>Eukaryota</taxon>
        <taxon>Viridiplantae</taxon>
        <taxon>Streptophyta</taxon>
        <taxon>Embryophyta</taxon>
        <taxon>Tracheophyta</taxon>
        <taxon>Spermatophyta</taxon>
        <taxon>Magnoliopsida</taxon>
        <taxon>Liliopsida</taxon>
        <taxon>Poales</taxon>
        <taxon>Poaceae</taxon>
        <taxon>BOP clade</taxon>
        <taxon>Pooideae</taxon>
        <taxon>Triticodae</taxon>
        <taxon>Triticeae</taxon>
        <taxon>Hordeinae</taxon>
        <taxon>Hordeum</taxon>
    </lineage>
</organism>
<dbReference type="Gramene" id="HORVU.MOREX.r2.1HG0055490.1">
    <property type="protein sequence ID" value="HORVU.MOREX.r2.1HG0055490.1"/>
    <property type="gene ID" value="HORVU.MOREX.r2.1HG0055490"/>
</dbReference>
<dbReference type="InterPro" id="IPR001547">
    <property type="entry name" value="Glyco_hydro_5"/>
</dbReference>
<keyword evidence="2 4" id="KW-0378">Hydrolase</keyword>
<dbReference type="Proteomes" id="UP000011116">
    <property type="component" value="Chromosome 1H"/>
</dbReference>
<evidence type="ECO:0008006" key="10">
    <source>
        <dbReference type="Google" id="ProtNLM"/>
    </source>
</evidence>
<dbReference type="GO" id="GO:0016477">
    <property type="term" value="P:cell migration"/>
    <property type="evidence" value="ECO:0000318"/>
    <property type="project" value="GO_Central"/>
</dbReference>
<dbReference type="GO" id="GO:0005737">
    <property type="term" value="C:cytoplasm"/>
    <property type="evidence" value="ECO:0000318"/>
    <property type="project" value="GO_Central"/>
</dbReference>
<dbReference type="GO" id="GO:0004553">
    <property type="term" value="F:hydrolase activity, hydrolyzing O-glycosyl compounds"/>
    <property type="evidence" value="ECO:0007669"/>
    <property type="project" value="InterPro"/>
</dbReference>
<dbReference type="Pfam" id="PF25490">
    <property type="entry name" value="DUF7910"/>
    <property type="match status" value="1"/>
</dbReference>
<reference evidence="8" key="3">
    <citation type="submission" date="2022-01" db="UniProtKB">
        <authorList>
            <consortium name="EnsemblPlants"/>
        </authorList>
    </citation>
    <scope>IDENTIFICATION</scope>
    <source>
        <strain evidence="8">subsp. vulgare</strain>
    </source>
</reference>
<keyword evidence="5" id="KW-0732">Signal</keyword>
<keyword evidence="3 4" id="KW-0326">Glycosidase</keyword>
<dbReference type="PANTHER" id="PTHR10551:SF29">
    <property type="entry name" value="MANNAN ENDO-1,4-BETA-MANNOSIDASE"/>
    <property type="match status" value="1"/>
</dbReference>
<dbReference type="InterPro" id="IPR057232">
    <property type="entry name" value="DUF7910"/>
</dbReference>
<dbReference type="PANTHER" id="PTHR10551">
    <property type="entry name" value="FASCIN"/>
    <property type="match status" value="1"/>
</dbReference>
<dbReference type="OrthoDB" id="62120at2759"/>
<dbReference type="InterPro" id="IPR008999">
    <property type="entry name" value="Actin-crosslinking"/>
</dbReference>
<evidence type="ECO:0000313" key="9">
    <source>
        <dbReference type="Proteomes" id="UP000011116"/>
    </source>
</evidence>
<reference evidence="8" key="2">
    <citation type="submission" date="2020-10" db="EMBL/GenBank/DDBJ databases">
        <authorList>
            <person name="Scholz U."/>
            <person name="Mascher M."/>
            <person name="Fiebig A."/>
        </authorList>
    </citation>
    <scope>NUCLEOTIDE SEQUENCE [LARGE SCALE GENOMIC DNA]</scope>
    <source>
        <strain evidence="8">cv. Morex</strain>
    </source>
</reference>
<dbReference type="GeneID" id="123413499"/>
<evidence type="ECO:0000256" key="5">
    <source>
        <dbReference type="SAM" id="SignalP"/>
    </source>
</evidence>
<gene>
    <name evidence="8" type="primary">LOC123413499</name>
</gene>
<dbReference type="Gene3D" id="2.80.10.50">
    <property type="match status" value="1"/>
</dbReference>
<dbReference type="GO" id="GO:0051015">
    <property type="term" value="F:actin filament binding"/>
    <property type="evidence" value="ECO:0000318"/>
    <property type="project" value="GO_Central"/>
</dbReference>
<dbReference type="Pfam" id="PF00150">
    <property type="entry name" value="Cellulase"/>
    <property type="match status" value="1"/>
</dbReference>
<dbReference type="SUPFAM" id="SSF51445">
    <property type="entry name" value="(Trans)glycosidases"/>
    <property type="match status" value="1"/>
</dbReference>
<evidence type="ECO:0000256" key="4">
    <source>
        <dbReference type="RuleBase" id="RU361153"/>
    </source>
</evidence>
<sequence>MGGKLGLLFLLAWVVVASGTGVSLPIKAVNLGGWLVVEGWMTHLFHGVDMGYALMDGTRVTLWSARQGMFLSAVGGGGSDVAANQGEAKDWETLRLWRMKDSEDMFMIRVHDGQFVDLDNNGGLVAIQTSPGHAGEFQIVRNAGLARIKAPNGRFLQVKTGGVVTADGDATSGSWSDSDPSVFTMKITGQMDGDAQLCSFYGAEKTVSILQDHWNTFITEEDFRFISSNGLNAVRIPVAWWITKTDDTSSCHPPNYPGYQAMLDRAFQWAEKYNLGVIVDLHAAPWSQNGQSHSASRDGTVGWGDQNIDETVRVIEGLAARYAAKKSLLGIGLLNEPSEQVHIDTLKKYYKAGYNAVRNQVKRDDVYVIMEGRLAGGGDSEMADFARQFRNCVLDVHFYNLYGDMFNAGRMSAEQNIRYVTTHQADHLKSLIRANGALVFIGEWTAEWKVGGASREENQTFVDAQLDVYGQATFGWAFWTYSNPKDPYWSLKSLIKDGNITVPQN</sequence>
<name>A0A8I7B1A6_HORVV</name>
<evidence type="ECO:0000259" key="7">
    <source>
        <dbReference type="Pfam" id="PF25490"/>
    </source>
</evidence>
<dbReference type="GO" id="GO:0051017">
    <property type="term" value="P:actin filament bundle assembly"/>
    <property type="evidence" value="ECO:0000318"/>
    <property type="project" value="GO_Central"/>
</dbReference>
<protein>
    <recommendedName>
        <fullName evidence="10">Mannan endo-1,4-beta-mannosidase</fullName>
    </recommendedName>
</protein>
<dbReference type="CDD" id="cd00257">
    <property type="entry name" value="beta-trefoil_FSCN-like"/>
    <property type="match status" value="1"/>
</dbReference>
<evidence type="ECO:0000313" key="8">
    <source>
        <dbReference type="EnsemblPlants" id="HORVU.MOREX.r3.1HG0069130.1"/>
    </source>
</evidence>
<evidence type="ECO:0000256" key="3">
    <source>
        <dbReference type="ARBA" id="ARBA00023295"/>
    </source>
</evidence>
<dbReference type="RefSeq" id="XP_044962372.1">
    <property type="nucleotide sequence ID" value="XM_045106437.1"/>
</dbReference>
<dbReference type="InterPro" id="IPR017853">
    <property type="entry name" value="GH"/>
</dbReference>
<feature type="domain" description="DUF7910" evidence="7">
    <location>
        <begin position="54"/>
        <end position="187"/>
    </location>
</feature>
<feature type="signal peptide" evidence="5">
    <location>
        <begin position="1"/>
        <end position="19"/>
    </location>
</feature>
<evidence type="ECO:0000256" key="2">
    <source>
        <dbReference type="ARBA" id="ARBA00022801"/>
    </source>
</evidence>
<proteinExistence type="inferred from homology"/>
<feature type="chain" id="PRO_5035280790" description="Mannan endo-1,4-beta-mannosidase" evidence="5">
    <location>
        <begin position="20"/>
        <end position="505"/>
    </location>
</feature>
<reference evidence="9" key="1">
    <citation type="journal article" date="2012" name="Nature">
        <title>A physical, genetic and functional sequence assembly of the barley genome.</title>
        <authorList>
            <consortium name="The International Barley Genome Sequencing Consortium"/>
            <person name="Mayer K.F."/>
            <person name="Waugh R."/>
            <person name="Brown J.W."/>
            <person name="Schulman A."/>
            <person name="Langridge P."/>
            <person name="Platzer M."/>
            <person name="Fincher G.B."/>
            <person name="Muehlbauer G.J."/>
            <person name="Sato K."/>
            <person name="Close T.J."/>
            <person name="Wise R.P."/>
            <person name="Stein N."/>
        </authorList>
    </citation>
    <scope>NUCLEOTIDE SEQUENCE [LARGE SCALE GENOMIC DNA]</scope>
    <source>
        <strain evidence="9">cv. Morex</strain>
    </source>
</reference>
<dbReference type="KEGG" id="hvg:123413499"/>
<dbReference type="PROSITE" id="PS00659">
    <property type="entry name" value="GLYCOSYL_HYDROL_F5"/>
    <property type="match status" value="1"/>
</dbReference>
<evidence type="ECO:0000256" key="1">
    <source>
        <dbReference type="ARBA" id="ARBA00005641"/>
    </source>
</evidence>
<dbReference type="Gene3D" id="3.20.20.80">
    <property type="entry name" value="Glycosidases"/>
    <property type="match status" value="1"/>
</dbReference>